<feature type="non-terminal residue" evidence="1">
    <location>
        <position position="62"/>
    </location>
</feature>
<evidence type="ECO:0000313" key="1">
    <source>
        <dbReference type="EMBL" id="MBO0518086.1"/>
    </source>
</evidence>
<dbReference type="SUPFAM" id="SSF46894">
    <property type="entry name" value="C-terminal effector domain of the bipartite response regulators"/>
    <property type="match status" value="1"/>
</dbReference>
<dbReference type="Proteomes" id="UP000664167">
    <property type="component" value="Unassembled WGS sequence"/>
</dbReference>
<dbReference type="Gene3D" id="1.10.10.10">
    <property type="entry name" value="Winged helix-like DNA-binding domain superfamily/Winged helix DNA-binding domain"/>
    <property type="match status" value="1"/>
</dbReference>
<name>A0A939JJA0_9ACTN</name>
<proteinExistence type="predicted"/>
<protein>
    <submittedName>
        <fullName evidence="1">Response regulator transcription factor</fullName>
    </submittedName>
</protein>
<dbReference type="GO" id="GO:0003677">
    <property type="term" value="F:DNA binding"/>
    <property type="evidence" value="ECO:0007669"/>
    <property type="project" value="InterPro"/>
</dbReference>
<sequence>MRPGVARRVLGFLSRPQQVADPCPELTPRERDVLGLIAAGSPDSAVADRAEAVRGAWVTGGR</sequence>
<dbReference type="AlphaFoldDB" id="A0A939JJA0"/>
<evidence type="ECO:0000313" key="2">
    <source>
        <dbReference type="Proteomes" id="UP000664167"/>
    </source>
</evidence>
<accession>A0A939JJA0</accession>
<dbReference type="InterPro" id="IPR036388">
    <property type="entry name" value="WH-like_DNA-bd_sf"/>
</dbReference>
<reference evidence="1" key="1">
    <citation type="submission" date="2021-03" db="EMBL/GenBank/DDBJ databases">
        <title>Streptomyces poriferae sp. nov., a novel marine sponge-derived Actinobacteria species with anti-MRSA activity.</title>
        <authorList>
            <person name="Sandoval-Powers M."/>
            <person name="Kralova S."/>
            <person name="Nguyen G.-S."/>
            <person name="Fawwal D."/>
            <person name="Degnes K."/>
            <person name="Klinkenberg G."/>
            <person name="Sletta H."/>
            <person name="Wentzel A."/>
            <person name="Liles M.R."/>
        </authorList>
    </citation>
    <scope>NUCLEOTIDE SEQUENCE</scope>
    <source>
        <strain evidence="1">DSM 41794</strain>
    </source>
</reference>
<gene>
    <name evidence="1" type="ORF">J0695_41170</name>
</gene>
<dbReference type="InterPro" id="IPR016032">
    <property type="entry name" value="Sig_transdc_resp-reg_C-effctor"/>
</dbReference>
<dbReference type="GO" id="GO:0006355">
    <property type="term" value="P:regulation of DNA-templated transcription"/>
    <property type="evidence" value="ECO:0007669"/>
    <property type="project" value="InterPro"/>
</dbReference>
<organism evidence="1 2">
    <name type="scientific">Streptomyces beijiangensis</name>
    <dbReference type="NCBI Taxonomy" id="163361"/>
    <lineage>
        <taxon>Bacteria</taxon>
        <taxon>Bacillati</taxon>
        <taxon>Actinomycetota</taxon>
        <taxon>Actinomycetes</taxon>
        <taxon>Kitasatosporales</taxon>
        <taxon>Streptomycetaceae</taxon>
        <taxon>Streptomyces</taxon>
    </lineage>
</organism>
<comment type="caution">
    <text evidence="1">The sequence shown here is derived from an EMBL/GenBank/DDBJ whole genome shotgun (WGS) entry which is preliminary data.</text>
</comment>
<keyword evidence="2" id="KW-1185">Reference proteome</keyword>
<dbReference type="EMBL" id="JAFLRJ010001202">
    <property type="protein sequence ID" value="MBO0518086.1"/>
    <property type="molecule type" value="Genomic_DNA"/>
</dbReference>